<organism evidence="9 10">
    <name type="scientific">Dacryopinax primogenitus (strain DJM 731)</name>
    <name type="common">Brown rot fungus</name>
    <dbReference type="NCBI Taxonomy" id="1858805"/>
    <lineage>
        <taxon>Eukaryota</taxon>
        <taxon>Fungi</taxon>
        <taxon>Dikarya</taxon>
        <taxon>Basidiomycota</taxon>
        <taxon>Agaricomycotina</taxon>
        <taxon>Dacrymycetes</taxon>
        <taxon>Dacrymycetales</taxon>
        <taxon>Dacrymycetaceae</taxon>
        <taxon>Dacryopinax</taxon>
    </lineage>
</organism>
<dbReference type="InterPro" id="IPR051987">
    <property type="entry name" value="Sigma-2_receptor-like"/>
</dbReference>
<dbReference type="PIRSF" id="PIRSF031032">
    <property type="entry name" value="TMP_97_prd"/>
    <property type="match status" value="1"/>
</dbReference>
<dbReference type="AlphaFoldDB" id="M5GES2"/>
<dbReference type="Proteomes" id="UP000030653">
    <property type="component" value="Unassembled WGS sequence"/>
</dbReference>
<keyword evidence="5 7" id="KW-1133">Transmembrane helix</keyword>
<dbReference type="PROSITE" id="PS51751">
    <property type="entry name" value="EXPERA"/>
    <property type="match status" value="1"/>
</dbReference>
<evidence type="ECO:0000259" key="8">
    <source>
        <dbReference type="PROSITE" id="PS51751"/>
    </source>
</evidence>
<evidence type="ECO:0000256" key="7">
    <source>
        <dbReference type="PIRNR" id="PIRNR031032"/>
    </source>
</evidence>
<evidence type="ECO:0000256" key="1">
    <source>
        <dbReference type="ARBA" id="ARBA00004477"/>
    </source>
</evidence>
<keyword evidence="10" id="KW-1185">Reference proteome</keyword>
<keyword evidence="6 7" id="KW-0472">Membrane</keyword>
<evidence type="ECO:0000313" key="10">
    <source>
        <dbReference type="Proteomes" id="UP000030653"/>
    </source>
</evidence>
<evidence type="ECO:0000256" key="6">
    <source>
        <dbReference type="ARBA" id="ARBA00023136"/>
    </source>
</evidence>
<keyword evidence="3 7" id="KW-0812">Transmembrane</keyword>
<dbReference type="GeneID" id="63687288"/>
<evidence type="ECO:0000256" key="5">
    <source>
        <dbReference type="ARBA" id="ARBA00022989"/>
    </source>
</evidence>
<evidence type="ECO:0000256" key="2">
    <source>
        <dbReference type="ARBA" id="ARBA00009096"/>
    </source>
</evidence>
<proteinExistence type="inferred from homology"/>
<evidence type="ECO:0000256" key="4">
    <source>
        <dbReference type="ARBA" id="ARBA00022824"/>
    </source>
</evidence>
<dbReference type="EMBL" id="JH795859">
    <property type="protein sequence ID" value="EJU03533.1"/>
    <property type="molecule type" value="Genomic_DNA"/>
</dbReference>
<name>M5GES2_DACPD</name>
<dbReference type="STRING" id="1858805.M5GES2"/>
<dbReference type="PANTHER" id="PTHR31204:SF1">
    <property type="entry name" value="SIGMA INTRACELLULAR RECEPTOR 2"/>
    <property type="match status" value="1"/>
</dbReference>
<comment type="similarity">
    <text evidence="2">Belongs to the TMEM97/sigma-2 receptor family.</text>
</comment>
<feature type="domain" description="EXPERA" evidence="8">
    <location>
        <begin position="1"/>
        <end position="140"/>
    </location>
</feature>
<feature type="transmembrane region" description="Helical" evidence="7">
    <location>
        <begin position="51"/>
        <end position="72"/>
    </location>
</feature>
<dbReference type="HOGENOM" id="CLU_086812_3_0_1"/>
<dbReference type="OrthoDB" id="433124at2759"/>
<keyword evidence="4 7" id="KW-0256">Endoplasmic reticulum</keyword>
<dbReference type="InterPro" id="IPR033118">
    <property type="entry name" value="EXPERA"/>
</dbReference>
<reference evidence="9 10" key="1">
    <citation type="journal article" date="2012" name="Science">
        <title>The Paleozoic origin of enzymatic lignin decomposition reconstructed from 31 fungal genomes.</title>
        <authorList>
            <person name="Floudas D."/>
            <person name="Binder M."/>
            <person name="Riley R."/>
            <person name="Barry K."/>
            <person name="Blanchette R.A."/>
            <person name="Henrissat B."/>
            <person name="Martinez A.T."/>
            <person name="Otillar R."/>
            <person name="Spatafora J.W."/>
            <person name="Yadav J.S."/>
            <person name="Aerts A."/>
            <person name="Benoit I."/>
            <person name="Boyd A."/>
            <person name="Carlson A."/>
            <person name="Copeland A."/>
            <person name="Coutinho P.M."/>
            <person name="de Vries R.P."/>
            <person name="Ferreira P."/>
            <person name="Findley K."/>
            <person name="Foster B."/>
            <person name="Gaskell J."/>
            <person name="Glotzer D."/>
            <person name="Gorecki P."/>
            <person name="Heitman J."/>
            <person name="Hesse C."/>
            <person name="Hori C."/>
            <person name="Igarashi K."/>
            <person name="Jurgens J.A."/>
            <person name="Kallen N."/>
            <person name="Kersten P."/>
            <person name="Kohler A."/>
            <person name="Kuees U."/>
            <person name="Kumar T.K.A."/>
            <person name="Kuo A."/>
            <person name="LaButti K."/>
            <person name="Larrondo L.F."/>
            <person name="Lindquist E."/>
            <person name="Ling A."/>
            <person name="Lombard V."/>
            <person name="Lucas S."/>
            <person name="Lundell T."/>
            <person name="Martin R."/>
            <person name="McLaughlin D.J."/>
            <person name="Morgenstern I."/>
            <person name="Morin E."/>
            <person name="Murat C."/>
            <person name="Nagy L.G."/>
            <person name="Nolan M."/>
            <person name="Ohm R.A."/>
            <person name="Patyshakuliyeva A."/>
            <person name="Rokas A."/>
            <person name="Ruiz-Duenas F.J."/>
            <person name="Sabat G."/>
            <person name="Salamov A."/>
            <person name="Samejima M."/>
            <person name="Schmutz J."/>
            <person name="Slot J.C."/>
            <person name="St John F."/>
            <person name="Stenlid J."/>
            <person name="Sun H."/>
            <person name="Sun S."/>
            <person name="Syed K."/>
            <person name="Tsang A."/>
            <person name="Wiebenga A."/>
            <person name="Young D."/>
            <person name="Pisabarro A."/>
            <person name="Eastwood D.C."/>
            <person name="Martin F."/>
            <person name="Cullen D."/>
            <person name="Grigoriev I.V."/>
            <person name="Hibbett D.S."/>
        </authorList>
    </citation>
    <scope>NUCLEOTIDE SEQUENCE [LARGE SCALE GENOMIC DNA]</scope>
    <source>
        <strain evidence="9 10">DJM-731 SS1</strain>
    </source>
</reference>
<sequence length="166" mass="18324">MDLQSFYPPQFVPQMLKDFHAWYLATTNDPVVSGAAGLVGKPGEFAWIKSFFLLEGLFQLPTFFVALYGLWIGSARINLLILIYAASTTTTVLACVSTVLELPTTSELTIKAGLMSLTDVQRYMLLASYVPFMLVPAVMMVDMGLRTLRLVETATKLTKKSDPKSS</sequence>
<gene>
    <name evidence="9" type="ORF">DACRYDRAFT_21088</name>
</gene>
<comment type="subcellular location">
    <subcellularLocation>
        <location evidence="1">Endoplasmic reticulum membrane</location>
        <topology evidence="1">Multi-pass membrane protein</topology>
    </subcellularLocation>
</comment>
<evidence type="ECO:0000313" key="9">
    <source>
        <dbReference type="EMBL" id="EJU03533.1"/>
    </source>
</evidence>
<dbReference type="PANTHER" id="PTHR31204">
    <property type="entry name" value="SIGMA INTRACELLULAR RECEPTOR 2"/>
    <property type="match status" value="1"/>
</dbReference>
<dbReference type="Pfam" id="PF05241">
    <property type="entry name" value="EBP"/>
    <property type="match status" value="1"/>
</dbReference>
<feature type="transmembrane region" description="Helical" evidence="7">
    <location>
        <begin position="120"/>
        <end position="141"/>
    </location>
</feature>
<protein>
    <recommendedName>
        <fullName evidence="7">Efficient mitochondria targeting-associated protein 19</fullName>
    </recommendedName>
</protein>
<dbReference type="InterPro" id="IPR016964">
    <property type="entry name" value="Sigma2_recept"/>
</dbReference>
<dbReference type="GO" id="GO:0005789">
    <property type="term" value="C:endoplasmic reticulum membrane"/>
    <property type="evidence" value="ECO:0007669"/>
    <property type="project" value="UniProtKB-SubCell"/>
</dbReference>
<dbReference type="RefSeq" id="XP_040630427.1">
    <property type="nucleotide sequence ID" value="XM_040772226.1"/>
</dbReference>
<feature type="transmembrane region" description="Helical" evidence="7">
    <location>
        <begin position="79"/>
        <end position="100"/>
    </location>
</feature>
<dbReference type="OMA" id="HAWYLAT"/>
<accession>M5GES2</accession>
<evidence type="ECO:0000256" key="3">
    <source>
        <dbReference type="ARBA" id="ARBA00022692"/>
    </source>
</evidence>